<name>A0A1A5YB40_9BACL</name>
<dbReference type="EMBL" id="LYPA01000078">
    <property type="protein sequence ID" value="OBR62844.1"/>
    <property type="molecule type" value="Genomic_DNA"/>
</dbReference>
<reference evidence="2 3" key="1">
    <citation type="submission" date="2016-05" db="EMBL/GenBank/DDBJ databases">
        <title>Paenibacillus oryzae. sp. nov., isolated from the rice root.</title>
        <authorList>
            <person name="Zhang J."/>
            <person name="Zhang X."/>
        </authorList>
    </citation>
    <scope>NUCLEOTIDE SEQUENCE [LARGE SCALE GENOMIC DNA]</scope>
    <source>
        <strain evidence="2 3">1DrF-4</strain>
    </source>
</reference>
<sequence>MFRKENQLQKSAQKLGEAAKIIPAPNVLEFFKVLADAYKENQHAQLELAKLEAQKEIVLSEIKNKYELYYKVFDAIFDERKTAIHKSFEIIDRGLASNNKEMIGMGLQGLSKIVSSSPFSNIHELTGLMEGRKIIEI</sequence>
<evidence type="ECO:0000256" key="1">
    <source>
        <dbReference type="SAM" id="Coils"/>
    </source>
</evidence>
<keyword evidence="1" id="KW-0175">Coiled coil</keyword>
<dbReference type="AlphaFoldDB" id="A0A1A5YB40"/>
<gene>
    <name evidence="2" type="ORF">A7K91_15765</name>
</gene>
<evidence type="ECO:0000313" key="2">
    <source>
        <dbReference type="EMBL" id="OBR62844.1"/>
    </source>
</evidence>
<dbReference type="RefSeq" id="WP_068686957.1">
    <property type="nucleotide sequence ID" value="NZ_LYPA01000078.1"/>
</dbReference>
<evidence type="ECO:0000313" key="3">
    <source>
        <dbReference type="Proteomes" id="UP000092024"/>
    </source>
</evidence>
<organism evidence="2 3">
    <name type="scientific">Paenibacillus oryzae</name>
    <dbReference type="NCBI Taxonomy" id="1844972"/>
    <lineage>
        <taxon>Bacteria</taxon>
        <taxon>Bacillati</taxon>
        <taxon>Bacillota</taxon>
        <taxon>Bacilli</taxon>
        <taxon>Bacillales</taxon>
        <taxon>Paenibacillaceae</taxon>
        <taxon>Paenibacillus</taxon>
    </lineage>
</organism>
<dbReference type="OrthoDB" id="2451359at2"/>
<proteinExistence type="predicted"/>
<dbReference type="Proteomes" id="UP000092024">
    <property type="component" value="Unassembled WGS sequence"/>
</dbReference>
<accession>A0A1A5YB40</accession>
<dbReference type="STRING" id="1844972.A7K91_15765"/>
<comment type="caution">
    <text evidence="2">The sequence shown here is derived from an EMBL/GenBank/DDBJ whole genome shotgun (WGS) entry which is preliminary data.</text>
</comment>
<keyword evidence="3" id="KW-1185">Reference proteome</keyword>
<feature type="coiled-coil region" evidence="1">
    <location>
        <begin position="34"/>
        <end position="61"/>
    </location>
</feature>
<protein>
    <submittedName>
        <fullName evidence="2">Uncharacterized protein</fullName>
    </submittedName>
</protein>